<evidence type="ECO:0000313" key="1">
    <source>
        <dbReference type="EMBL" id="GFR80710.1"/>
    </source>
</evidence>
<gene>
    <name evidence="1" type="ORF">ElyMa_005905500</name>
</gene>
<name>A0AAV4G6T5_9GAST</name>
<keyword evidence="2" id="KW-1185">Reference proteome</keyword>
<reference evidence="1 2" key="1">
    <citation type="journal article" date="2021" name="Elife">
        <title>Chloroplast acquisition without the gene transfer in kleptoplastic sea slugs, Plakobranchus ocellatus.</title>
        <authorList>
            <person name="Maeda T."/>
            <person name="Takahashi S."/>
            <person name="Yoshida T."/>
            <person name="Shimamura S."/>
            <person name="Takaki Y."/>
            <person name="Nagai Y."/>
            <person name="Toyoda A."/>
            <person name="Suzuki Y."/>
            <person name="Arimoto A."/>
            <person name="Ishii H."/>
            <person name="Satoh N."/>
            <person name="Nishiyama T."/>
            <person name="Hasebe M."/>
            <person name="Maruyama T."/>
            <person name="Minagawa J."/>
            <person name="Obokata J."/>
            <person name="Shigenobu S."/>
        </authorList>
    </citation>
    <scope>NUCLEOTIDE SEQUENCE [LARGE SCALE GENOMIC DNA]</scope>
</reference>
<accession>A0AAV4G6T5</accession>
<protein>
    <submittedName>
        <fullName evidence="1">Uncharacterized protein</fullName>
    </submittedName>
</protein>
<evidence type="ECO:0000313" key="2">
    <source>
        <dbReference type="Proteomes" id="UP000762676"/>
    </source>
</evidence>
<dbReference type="EMBL" id="BMAT01011863">
    <property type="protein sequence ID" value="GFR80710.1"/>
    <property type="molecule type" value="Genomic_DNA"/>
</dbReference>
<proteinExistence type="predicted"/>
<dbReference type="AlphaFoldDB" id="A0AAV4G6T5"/>
<dbReference type="Proteomes" id="UP000762676">
    <property type="component" value="Unassembled WGS sequence"/>
</dbReference>
<comment type="caution">
    <text evidence="1">The sequence shown here is derived from an EMBL/GenBank/DDBJ whole genome shotgun (WGS) entry which is preliminary data.</text>
</comment>
<organism evidence="1 2">
    <name type="scientific">Elysia marginata</name>
    <dbReference type="NCBI Taxonomy" id="1093978"/>
    <lineage>
        <taxon>Eukaryota</taxon>
        <taxon>Metazoa</taxon>
        <taxon>Spiralia</taxon>
        <taxon>Lophotrochozoa</taxon>
        <taxon>Mollusca</taxon>
        <taxon>Gastropoda</taxon>
        <taxon>Heterobranchia</taxon>
        <taxon>Euthyneura</taxon>
        <taxon>Panpulmonata</taxon>
        <taxon>Sacoglossa</taxon>
        <taxon>Placobranchoidea</taxon>
        <taxon>Plakobranchidae</taxon>
        <taxon>Elysia</taxon>
    </lineage>
</organism>
<sequence>MKDNHRLLLTSPGGGYPVINGWPDTPPAAATAPLLTSAAQDTASLGINQVLSSRASGTHERSVQCDLEDILDAGPSNTMLLARTACSSYFTVVELALGLSTFS</sequence>